<proteinExistence type="predicted"/>
<dbReference type="RefSeq" id="XP_005762470.1">
    <property type="nucleotide sequence ID" value="XM_005762413.1"/>
</dbReference>
<dbReference type="Proteomes" id="UP000013827">
    <property type="component" value="Unassembled WGS sequence"/>
</dbReference>
<dbReference type="AlphaFoldDB" id="A0A0D3IFK6"/>
<dbReference type="PANTHER" id="PTHR43550:SF3">
    <property type="entry name" value="3-KETODIHYDROSPHINGOSINE REDUCTASE"/>
    <property type="match status" value="1"/>
</dbReference>
<dbReference type="SUPFAM" id="SSF51735">
    <property type="entry name" value="NAD(P)-binding Rossmann-fold domains"/>
    <property type="match status" value="1"/>
</dbReference>
<dbReference type="STRING" id="2903.R1DH01"/>
<dbReference type="InterPro" id="IPR036291">
    <property type="entry name" value="NAD(P)-bd_dom_sf"/>
</dbReference>
<reference evidence="4" key="1">
    <citation type="journal article" date="2013" name="Nature">
        <title>Pan genome of the phytoplankton Emiliania underpins its global distribution.</title>
        <authorList>
            <person name="Read B.A."/>
            <person name="Kegel J."/>
            <person name="Klute M.J."/>
            <person name="Kuo A."/>
            <person name="Lefebvre S.C."/>
            <person name="Maumus F."/>
            <person name="Mayer C."/>
            <person name="Miller J."/>
            <person name="Monier A."/>
            <person name="Salamov A."/>
            <person name="Young J."/>
            <person name="Aguilar M."/>
            <person name="Claverie J.M."/>
            <person name="Frickenhaus S."/>
            <person name="Gonzalez K."/>
            <person name="Herman E.K."/>
            <person name="Lin Y.C."/>
            <person name="Napier J."/>
            <person name="Ogata H."/>
            <person name="Sarno A.F."/>
            <person name="Shmutz J."/>
            <person name="Schroeder D."/>
            <person name="de Vargas C."/>
            <person name="Verret F."/>
            <person name="von Dassow P."/>
            <person name="Valentin K."/>
            <person name="Van de Peer Y."/>
            <person name="Wheeler G."/>
            <person name="Dacks J.B."/>
            <person name="Delwiche C.F."/>
            <person name="Dyhrman S.T."/>
            <person name="Glockner G."/>
            <person name="John U."/>
            <person name="Richards T."/>
            <person name="Worden A.Z."/>
            <person name="Zhang X."/>
            <person name="Grigoriev I.V."/>
            <person name="Allen A.E."/>
            <person name="Bidle K."/>
            <person name="Borodovsky M."/>
            <person name="Bowler C."/>
            <person name="Brownlee C."/>
            <person name="Cock J.M."/>
            <person name="Elias M."/>
            <person name="Gladyshev V.N."/>
            <person name="Groth M."/>
            <person name="Guda C."/>
            <person name="Hadaegh A."/>
            <person name="Iglesias-Rodriguez M.D."/>
            <person name="Jenkins J."/>
            <person name="Jones B.M."/>
            <person name="Lawson T."/>
            <person name="Leese F."/>
            <person name="Lindquist E."/>
            <person name="Lobanov A."/>
            <person name="Lomsadze A."/>
            <person name="Malik S.B."/>
            <person name="Marsh M.E."/>
            <person name="Mackinder L."/>
            <person name="Mock T."/>
            <person name="Mueller-Roeber B."/>
            <person name="Pagarete A."/>
            <person name="Parker M."/>
            <person name="Probert I."/>
            <person name="Quesneville H."/>
            <person name="Raines C."/>
            <person name="Rensing S.A."/>
            <person name="Riano-Pachon D.M."/>
            <person name="Richier S."/>
            <person name="Rokitta S."/>
            <person name="Shiraiwa Y."/>
            <person name="Soanes D.M."/>
            <person name="van der Giezen M."/>
            <person name="Wahlund T.M."/>
            <person name="Williams B."/>
            <person name="Wilson W."/>
            <person name="Wolfe G."/>
            <person name="Wurch L.L."/>
        </authorList>
    </citation>
    <scope>NUCLEOTIDE SEQUENCE</scope>
</reference>
<evidence type="ECO:0000313" key="4">
    <source>
        <dbReference type="Proteomes" id="UP000013827"/>
    </source>
</evidence>
<feature type="domain" description="Ketoreductase" evidence="2">
    <location>
        <begin position="17"/>
        <end position="206"/>
    </location>
</feature>
<dbReference type="GO" id="GO:0005789">
    <property type="term" value="C:endoplasmic reticulum membrane"/>
    <property type="evidence" value="ECO:0007669"/>
    <property type="project" value="TreeGrafter"/>
</dbReference>
<dbReference type="GO" id="GO:0006666">
    <property type="term" value="P:3-keto-sphinganine metabolic process"/>
    <property type="evidence" value="ECO:0007669"/>
    <property type="project" value="TreeGrafter"/>
</dbReference>
<organism evidence="3 4">
    <name type="scientific">Emiliania huxleyi (strain CCMP1516)</name>
    <dbReference type="NCBI Taxonomy" id="280463"/>
    <lineage>
        <taxon>Eukaryota</taxon>
        <taxon>Haptista</taxon>
        <taxon>Haptophyta</taxon>
        <taxon>Prymnesiophyceae</taxon>
        <taxon>Isochrysidales</taxon>
        <taxon>Noelaerhabdaceae</taxon>
        <taxon>Emiliania</taxon>
    </lineage>
</organism>
<reference evidence="3" key="2">
    <citation type="submission" date="2024-10" db="UniProtKB">
        <authorList>
            <consortium name="EnsemblProtists"/>
        </authorList>
    </citation>
    <scope>IDENTIFICATION</scope>
</reference>
<feature type="region of interest" description="Disordered" evidence="1">
    <location>
        <begin position="258"/>
        <end position="325"/>
    </location>
</feature>
<dbReference type="EnsemblProtists" id="EOD10041">
    <property type="protein sequence ID" value="EOD10041"/>
    <property type="gene ID" value="EMIHUDRAFT_437991"/>
</dbReference>
<feature type="compositionally biased region" description="Basic and acidic residues" evidence="1">
    <location>
        <begin position="260"/>
        <end position="269"/>
    </location>
</feature>
<feature type="compositionally biased region" description="Basic and acidic residues" evidence="1">
    <location>
        <begin position="309"/>
        <end position="325"/>
    </location>
</feature>
<dbReference type="InterPro" id="IPR002347">
    <property type="entry name" value="SDR_fam"/>
</dbReference>
<dbReference type="OMA" id="ICGVFEE"/>
<dbReference type="HOGENOM" id="CLU_856446_0_0_1"/>
<dbReference type="PRINTS" id="PR00081">
    <property type="entry name" value="GDHRDH"/>
</dbReference>
<dbReference type="GO" id="GO:0047560">
    <property type="term" value="F:3-dehydrosphinganine reductase activity"/>
    <property type="evidence" value="ECO:0007669"/>
    <property type="project" value="TreeGrafter"/>
</dbReference>
<evidence type="ECO:0000256" key="1">
    <source>
        <dbReference type="SAM" id="MobiDB-lite"/>
    </source>
</evidence>
<dbReference type="Pfam" id="PF00106">
    <property type="entry name" value="adh_short"/>
    <property type="match status" value="1"/>
</dbReference>
<dbReference type="eggNOG" id="KOG1210">
    <property type="taxonomic scope" value="Eukaryota"/>
</dbReference>
<name>A0A0D3IFK6_EMIH1</name>
<dbReference type="InterPro" id="IPR057326">
    <property type="entry name" value="KR_dom"/>
</dbReference>
<accession>A0A0D3IFK6</accession>
<dbReference type="SMART" id="SM00822">
    <property type="entry name" value="PKS_KR"/>
    <property type="match status" value="1"/>
</dbReference>
<dbReference type="PANTHER" id="PTHR43550">
    <property type="entry name" value="3-KETODIHYDROSPHINGOSINE REDUCTASE"/>
    <property type="match status" value="1"/>
</dbReference>
<dbReference type="Gene3D" id="3.40.50.720">
    <property type="entry name" value="NAD(P)-binding Rossmann-like Domain"/>
    <property type="match status" value="1"/>
</dbReference>
<dbReference type="GeneID" id="17256229"/>
<evidence type="ECO:0000313" key="3">
    <source>
        <dbReference type="EnsemblProtists" id="EOD10041"/>
    </source>
</evidence>
<protein>
    <recommendedName>
        <fullName evidence="2">Ketoreductase domain-containing protein</fullName>
    </recommendedName>
</protein>
<evidence type="ECO:0000259" key="2">
    <source>
        <dbReference type="SMART" id="SM00822"/>
    </source>
</evidence>
<dbReference type="KEGG" id="ehx:EMIHUDRAFT_437991"/>
<keyword evidence="4" id="KW-1185">Reference proteome</keyword>
<sequence length="325" mass="34780">MPLLLGSRRRRESLSGKHVLITGGSEGVGLEVAKIAAARGARVSLVARTMSKLHAARDELASSAPGAAVGVFSGDVGDGAALGAAIEQAESQLGPVDVCIAAAGAAMPKYFEELRIADYERMMTVNYYGVLHAARHVLPKMAERSAADPSVTPHFVAVASMVAAVPFIGYAAYAPSKAACRSLLDVLRNEYADTAVQLHIAFPPDMDTPGFQKEQETKPYETRHIWPEMFNELFPPDKGPLPSREAPPRGCARAALRRPALRDGLDGRPRRQAAQAPRRTRDAGRLRGQGWAALRAGEGVPCPLSPRQLGERHARGDGARNRDIA</sequence>
<dbReference type="PaxDb" id="2903-EOD10041"/>
<dbReference type="GO" id="GO:0030148">
    <property type="term" value="P:sphingolipid biosynthetic process"/>
    <property type="evidence" value="ECO:0007669"/>
    <property type="project" value="TreeGrafter"/>
</dbReference>